<sequence length="324" mass="35437">MALYLLKRVLNAIPILIGITIISFVIIHLAPGGPLSQYSEDPTIKAADIENMTKAYGLDKPLHTQYLDWVGGMLKGDFGTSFQKSEPVSKLVMERIPTTLLFTVTSFLLSILIAVPLGILCAIRANSRLDQIISGFTFAGIAVPGFWLALLLMMLFAVKLGWLPSGGLKTINADFSLADRLKHMILPVITMTLGEVALWIRHIRSSMLEVIHQDYMRTAHAKGLPAFIVLFRHGLRNALIPVATLFGLTLAGFFTGSLILENIFSIPGMGRLFIESAFQRDYPVLFAVTTMASILTVAGSIVADVLIALLDPRINLSRMQEAGT</sequence>
<evidence type="ECO:0000313" key="1">
    <source>
        <dbReference type="EMBL" id="MFM9331582.1"/>
    </source>
</evidence>
<gene>
    <name evidence="1" type="ORF">ACI1P1_25110</name>
</gene>
<name>A0ACC7P4I4_9BACL</name>
<accession>A0ACC7P4I4</accession>
<protein>
    <submittedName>
        <fullName evidence="1">ABC transporter permease</fullName>
    </submittedName>
</protein>
<evidence type="ECO:0000313" key="2">
    <source>
        <dbReference type="Proteomes" id="UP001631969"/>
    </source>
</evidence>
<dbReference type="Proteomes" id="UP001631969">
    <property type="component" value="Unassembled WGS sequence"/>
</dbReference>
<dbReference type="EMBL" id="JBJURJ010000020">
    <property type="protein sequence ID" value="MFM9331582.1"/>
    <property type="molecule type" value="Genomic_DNA"/>
</dbReference>
<reference evidence="1" key="1">
    <citation type="submission" date="2024-12" db="EMBL/GenBank/DDBJ databases">
        <authorList>
            <person name="Wu N."/>
        </authorList>
    </citation>
    <scope>NUCLEOTIDE SEQUENCE</scope>
    <source>
        <strain evidence="1">P15</strain>
    </source>
</reference>
<keyword evidence="2" id="KW-1185">Reference proteome</keyword>
<proteinExistence type="predicted"/>
<organism evidence="1 2">
    <name type="scientific">Paenibacillus mesotrionivorans</name>
    <dbReference type="NCBI Taxonomy" id="3160968"/>
    <lineage>
        <taxon>Bacteria</taxon>
        <taxon>Bacillati</taxon>
        <taxon>Bacillota</taxon>
        <taxon>Bacilli</taxon>
        <taxon>Bacillales</taxon>
        <taxon>Paenibacillaceae</taxon>
        <taxon>Paenibacillus</taxon>
    </lineage>
</organism>
<comment type="caution">
    <text evidence="1">The sequence shown here is derived from an EMBL/GenBank/DDBJ whole genome shotgun (WGS) entry which is preliminary data.</text>
</comment>